<evidence type="ECO:0008006" key="3">
    <source>
        <dbReference type="Google" id="ProtNLM"/>
    </source>
</evidence>
<evidence type="ECO:0000313" key="1">
    <source>
        <dbReference type="EMBL" id="KAH0625147.1"/>
    </source>
</evidence>
<dbReference type="PANTHER" id="PTHR18841:SF2">
    <property type="entry name" value="VITELLINE MEMBRANE OUTER LAYER PROTEIN 1 HOMOLOG"/>
    <property type="match status" value="1"/>
</dbReference>
<dbReference type="EMBL" id="JAIPUX010001232">
    <property type="protein sequence ID" value="KAH0625147.1"/>
    <property type="molecule type" value="Genomic_DNA"/>
</dbReference>
<dbReference type="InterPro" id="IPR036706">
    <property type="entry name" value="VOMI_sf"/>
</dbReference>
<proteinExistence type="predicted"/>
<dbReference type="SUPFAM" id="SSF51092">
    <property type="entry name" value="Vitelline membrane outer protein-I (VMO-I)"/>
    <property type="match status" value="2"/>
</dbReference>
<dbReference type="PANTHER" id="PTHR18841">
    <property type="entry name" value="VITELLINE MEMBRANE OUTER LAYER PROTEIN I-RELATED"/>
    <property type="match status" value="1"/>
</dbReference>
<gene>
    <name evidence="1" type="ORF">JD844_033299</name>
</gene>
<keyword evidence="2" id="KW-1185">Reference proteome</keyword>
<dbReference type="Gene3D" id="2.100.10.20">
    <property type="entry name" value="Vitelline membrane outer layer protein I (VOMI)"/>
    <property type="match status" value="2"/>
</dbReference>
<comment type="caution">
    <text evidence="1">The sequence shown here is derived from an EMBL/GenBank/DDBJ whole genome shotgun (WGS) entry which is preliminary data.</text>
</comment>
<dbReference type="Pfam" id="PF03762">
    <property type="entry name" value="VOMI"/>
    <property type="match status" value="2"/>
</dbReference>
<reference evidence="1 2" key="1">
    <citation type="journal article" date="2022" name="Gigascience">
        <title>A chromosome-level genome assembly and annotation of the desert horned lizard, Phrynosoma platyrhinos, provides insight into chromosomal rearrangements among reptiles.</title>
        <authorList>
            <person name="Koochekian N."/>
            <person name="Ascanio A."/>
            <person name="Farleigh K."/>
            <person name="Card D.C."/>
            <person name="Schield D.R."/>
            <person name="Castoe T.A."/>
            <person name="Jezkova T."/>
        </authorList>
    </citation>
    <scope>NUCLEOTIDE SEQUENCE [LARGE SCALE GENOMIC DNA]</scope>
    <source>
        <strain evidence="1">NK-2021</strain>
    </source>
</reference>
<protein>
    <recommendedName>
        <fullName evidence="3">Vitelline membrane outer layer protein 1</fullName>
    </recommendedName>
</protein>
<accession>A0ABQ7T6D8</accession>
<organism evidence="1 2">
    <name type="scientific">Phrynosoma platyrhinos</name>
    <name type="common">Desert horned lizard</name>
    <dbReference type="NCBI Taxonomy" id="52577"/>
    <lineage>
        <taxon>Eukaryota</taxon>
        <taxon>Metazoa</taxon>
        <taxon>Chordata</taxon>
        <taxon>Craniata</taxon>
        <taxon>Vertebrata</taxon>
        <taxon>Euteleostomi</taxon>
        <taxon>Lepidosauria</taxon>
        <taxon>Squamata</taxon>
        <taxon>Bifurcata</taxon>
        <taxon>Unidentata</taxon>
        <taxon>Episquamata</taxon>
        <taxon>Toxicofera</taxon>
        <taxon>Iguania</taxon>
        <taxon>Phrynosomatidae</taxon>
        <taxon>Phrynosomatinae</taxon>
        <taxon>Phrynosoma</taxon>
    </lineage>
</organism>
<name>A0ABQ7T6D8_PHRPL</name>
<sequence>MWSNIMTCPQGNLISFSLNVEAPMGMGDDTAANNIQFSCTDGTIVKNKAKEWGKYGDWSKRCPAGGICGIQTKVEPVQEPGKSEAEYFKMDLSNSIVIFLIFSCCVWDTESRSYNAILTVSNGGKWGDWGKEEFCPEGYARAFSIKAQKKQGIKDDTGLNGIRLECESGAVIESTVGKEGKWSRIKRCPEGNLNSFTLNVEPPKGAGDDTAANNIQFTCTDGTVLKGEAKEWGKYGDWSKHCPAGGICGIQTKVEAPKKAADNTGLNDVQFYCCE</sequence>
<dbReference type="InterPro" id="IPR005515">
    <property type="entry name" value="VOMI"/>
</dbReference>
<dbReference type="Proteomes" id="UP000826234">
    <property type="component" value="Unassembled WGS sequence"/>
</dbReference>
<evidence type="ECO:0000313" key="2">
    <source>
        <dbReference type="Proteomes" id="UP000826234"/>
    </source>
</evidence>